<evidence type="ECO:0000313" key="4">
    <source>
        <dbReference type="Proteomes" id="UP000265566"/>
    </source>
</evidence>
<evidence type="ECO:0000256" key="1">
    <source>
        <dbReference type="SAM" id="MobiDB-lite"/>
    </source>
</evidence>
<dbReference type="Gramene" id="rna2470">
    <property type="protein sequence ID" value="RHN78815.1"/>
    <property type="gene ID" value="gene2470"/>
</dbReference>
<protein>
    <submittedName>
        <fullName evidence="3">Uncharacterized protein</fullName>
    </submittedName>
</protein>
<reference evidence="4" key="1">
    <citation type="journal article" date="2018" name="Nat. Plants">
        <title>Whole-genome landscape of Medicago truncatula symbiotic genes.</title>
        <authorList>
            <person name="Pecrix Y."/>
            <person name="Staton S.E."/>
            <person name="Sallet E."/>
            <person name="Lelandais-Briere C."/>
            <person name="Moreau S."/>
            <person name="Carrere S."/>
            <person name="Blein T."/>
            <person name="Jardinaud M.F."/>
            <person name="Latrasse D."/>
            <person name="Zouine M."/>
            <person name="Zahm M."/>
            <person name="Kreplak J."/>
            <person name="Mayjonade B."/>
            <person name="Satge C."/>
            <person name="Perez M."/>
            <person name="Cauet S."/>
            <person name="Marande W."/>
            <person name="Chantry-Darmon C."/>
            <person name="Lopez-Roques C."/>
            <person name="Bouchez O."/>
            <person name="Berard A."/>
            <person name="Debelle F."/>
            <person name="Munos S."/>
            <person name="Bendahmane A."/>
            <person name="Berges H."/>
            <person name="Niebel A."/>
            <person name="Buitink J."/>
            <person name="Frugier F."/>
            <person name="Benhamed M."/>
            <person name="Crespi M."/>
            <person name="Gouzy J."/>
            <person name="Gamas P."/>
        </authorList>
    </citation>
    <scope>NUCLEOTIDE SEQUENCE [LARGE SCALE GENOMIC DNA]</scope>
    <source>
        <strain evidence="4">cv. Jemalong A17</strain>
    </source>
</reference>
<proteinExistence type="predicted"/>
<accession>A0A396JRH1</accession>
<evidence type="ECO:0000256" key="2">
    <source>
        <dbReference type="SAM" id="SignalP"/>
    </source>
</evidence>
<feature type="region of interest" description="Disordered" evidence="1">
    <location>
        <begin position="154"/>
        <end position="189"/>
    </location>
</feature>
<name>A0A396JRH1_MEDTR</name>
<dbReference type="AlphaFoldDB" id="A0A396JRH1"/>
<feature type="chain" id="PRO_5017474404" evidence="2">
    <location>
        <begin position="26"/>
        <end position="189"/>
    </location>
</feature>
<feature type="signal peptide" evidence="2">
    <location>
        <begin position="1"/>
        <end position="25"/>
    </location>
</feature>
<feature type="compositionally biased region" description="Acidic residues" evidence="1">
    <location>
        <begin position="109"/>
        <end position="126"/>
    </location>
</feature>
<sequence length="189" mass="20292">MGISPLLLLRRCLVSLPVITPITTTDEILGPDKRKVQFTVGPKNMSAACLKDGKALSKFLGVEPDTDIITTTDAVLVPAKGKVQVSGGSKNVSATSMKSVQILSKSWGDEVDTDPATDGTMEQDSDSENLLATLKFSPDADKYLDTSLEIGKFTKPDRKSRKHKSPNEKGSGGITSSEHIQTRFKEGVI</sequence>
<comment type="caution">
    <text evidence="3">The sequence shown here is derived from an EMBL/GenBank/DDBJ whole genome shotgun (WGS) entry which is preliminary data.</text>
</comment>
<evidence type="ECO:0000313" key="3">
    <source>
        <dbReference type="EMBL" id="RHN78815.1"/>
    </source>
</evidence>
<feature type="region of interest" description="Disordered" evidence="1">
    <location>
        <begin position="107"/>
        <end position="126"/>
    </location>
</feature>
<dbReference type="EMBL" id="PSQE01000001">
    <property type="protein sequence ID" value="RHN78815.1"/>
    <property type="molecule type" value="Genomic_DNA"/>
</dbReference>
<dbReference type="Proteomes" id="UP000265566">
    <property type="component" value="Chromosome 1"/>
</dbReference>
<keyword evidence="2" id="KW-0732">Signal</keyword>
<feature type="compositionally biased region" description="Basic and acidic residues" evidence="1">
    <location>
        <begin position="180"/>
        <end position="189"/>
    </location>
</feature>
<organism evidence="3 4">
    <name type="scientific">Medicago truncatula</name>
    <name type="common">Barrel medic</name>
    <name type="synonym">Medicago tribuloides</name>
    <dbReference type="NCBI Taxonomy" id="3880"/>
    <lineage>
        <taxon>Eukaryota</taxon>
        <taxon>Viridiplantae</taxon>
        <taxon>Streptophyta</taxon>
        <taxon>Embryophyta</taxon>
        <taxon>Tracheophyta</taxon>
        <taxon>Spermatophyta</taxon>
        <taxon>Magnoliopsida</taxon>
        <taxon>eudicotyledons</taxon>
        <taxon>Gunneridae</taxon>
        <taxon>Pentapetalae</taxon>
        <taxon>rosids</taxon>
        <taxon>fabids</taxon>
        <taxon>Fabales</taxon>
        <taxon>Fabaceae</taxon>
        <taxon>Papilionoideae</taxon>
        <taxon>50 kb inversion clade</taxon>
        <taxon>NPAAA clade</taxon>
        <taxon>Hologalegina</taxon>
        <taxon>IRL clade</taxon>
        <taxon>Trifolieae</taxon>
        <taxon>Medicago</taxon>
    </lineage>
</organism>
<gene>
    <name evidence="3" type="ORF">MtrunA17_Chr1g0170041</name>
</gene>